<dbReference type="SUPFAM" id="SSF52540">
    <property type="entry name" value="P-loop containing nucleoside triphosphate hydrolases"/>
    <property type="match status" value="1"/>
</dbReference>
<proteinExistence type="predicted"/>
<organism evidence="2">
    <name type="scientific">viral metagenome</name>
    <dbReference type="NCBI Taxonomy" id="1070528"/>
    <lineage>
        <taxon>unclassified sequences</taxon>
        <taxon>metagenomes</taxon>
        <taxon>organismal metagenomes</taxon>
    </lineage>
</organism>
<reference evidence="2" key="1">
    <citation type="journal article" date="2020" name="Nature">
        <title>Giant virus diversity and host interactions through global metagenomics.</title>
        <authorList>
            <person name="Schulz F."/>
            <person name="Roux S."/>
            <person name="Paez-Espino D."/>
            <person name="Jungbluth S."/>
            <person name="Walsh D.A."/>
            <person name="Denef V.J."/>
            <person name="McMahon K.D."/>
            <person name="Konstantinidis K.T."/>
            <person name="Eloe-Fadrosh E.A."/>
            <person name="Kyrpides N.C."/>
            <person name="Woyke T."/>
        </authorList>
    </citation>
    <scope>NUCLEOTIDE SEQUENCE</scope>
    <source>
        <strain evidence="2">GVMAG-M-3300009068-24</strain>
    </source>
</reference>
<feature type="region of interest" description="Disordered" evidence="1">
    <location>
        <begin position="83"/>
        <end position="104"/>
    </location>
</feature>
<dbReference type="InterPro" id="IPR027417">
    <property type="entry name" value="P-loop_NTPase"/>
</dbReference>
<evidence type="ECO:0000256" key="1">
    <source>
        <dbReference type="SAM" id="MobiDB-lite"/>
    </source>
</evidence>
<accession>A0A6C0EL55</accession>
<dbReference type="AlphaFoldDB" id="A0A6C0EL55"/>
<evidence type="ECO:0000313" key="2">
    <source>
        <dbReference type="EMBL" id="QHT29924.1"/>
    </source>
</evidence>
<dbReference type="EMBL" id="MN738887">
    <property type="protein sequence ID" value="QHT29924.1"/>
    <property type="molecule type" value="Genomic_DNA"/>
</dbReference>
<sequence>MDFSQTKLTKMEWESIEIPVSETEKRVLHLIQEGYGNLNVKYNDNGSLLSFMKMEYSPEIEMYLYSKYFAPIVAGWSAPVGGSAPVGQKRDKKKGSDTGGPRRAPVFAAFQPELPNITKFKPPRKIDLLRLQNMDSNLSSGTLDTSRIFEYIQLDFCHKVLMQGTASTFYLYTLLHMKKSAVVHANKYVGQLVDQLLAFAQTHASENLIRETFLHSHTIIEKNPYLLQFENRTLYDHQKKLFQLFSAQQPESAQQPKLVLYTAPTGTGKTMSPLGLSEGYRIIYICAARHIGLALARSAISVEKRVAFAFGCETAADIRLHYYSAVEYTKNRKTGGIYKVDNSNGSRVEIMICDIHSYRTAMHYMLAFHDPDRIVLYWDEPTISLDLPDHALHAVIQTNWRENKIANVVLACATLPDEREIADCLADYRARFDGGQIHRISSADCKKSITLLNAEGYAVLPHLLFPSHDDLLCSVQQCESHPCLLRYLDLREIVRMVQHAECVPHALPEAYHIHHYFPSVDSITMNSVKEYYMSILKELRAETYTGIHDYLKTTHRPMFAYGSAPTATAGGGGKLTKHASVDPYHSATQAVTAVTTSSPLARSQSVSSGPPRLASVFSKNPFQGILLTTSDAHTLTDGPTIYLAEDVGRMGHFYAQHSHIPLQILDGLMAKIEQNNVIQKKMEGLMKTLDDMIGKEAEKERKMDNDVLKPEAKRLMTSIEALRSDIQVLSIGTKYTPNTRPHQQIWLSDLDKFVENAFVPRVDDASVLKIMELGVDSHMKLLLLMGIGVFDSATVQSRDPAVASYLEIVKRLASQQQLFLIVASSDYIYGTNYQLCHGFLGKDLQNMTQQKIIQAMGRIGRNHIQQEYTVRFRDEQLISRLFLPVASNIEAVNMCKLLCT</sequence>
<protein>
    <submittedName>
        <fullName evidence="2">Uncharacterized protein</fullName>
    </submittedName>
</protein>
<name>A0A6C0EL55_9ZZZZ</name>